<sequence length="239" mass="26514">MSAINYIGTRPPLVEAFGEQTGQIAHVTTQVIDIVGVDAPSFDQIEERAASDAATVILSVRRHELTDRVGKLENRLLEHLRSAVVFRTAPLDRSLEMYWGWATATEVLLTAFHPVGTAWVHTEDLVEAVQRLDPATIREREGRAFDITGPERVPMERLCAEFSDSFDTKISLECETPESVSRSLLANGIPAEVGAWLVWYQAAVSDPRLPPTTPVLADILGHDPRFPRLVPEPTRPKES</sequence>
<organism evidence="1 2">
    <name type="scientific">Auritidibacter ignavus</name>
    <dbReference type="NCBI Taxonomy" id="678932"/>
    <lineage>
        <taxon>Bacteria</taxon>
        <taxon>Bacillati</taxon>
        <taxon>Actinomycetota</taxon>
        <taxon>Actinomycetes</taxon>
        <taxon>Micrococcales</taxon>
        <taxon>Micrococcaceae</taxon>
        <taxon>Auritidibacter</taxon>
    </lineage>
</organism>
<evidence type="ECO:0000313" key="1">
    <source>
        <dbReference type="EMBL" id="WGH92663.1"/>
    </source>
</evidence>
<keyword evidence="2" id="KW-1185">Reference proteome</keyword>
<accession>A0AAJ6AKP5</accession>
<dbReference type="EMBL" id="CP122566">
    <property type="protein sequence ID" value="WGH92663.1"/>
    <property type="molecule type" value="Genomic_DNA"/>
</dbReference>
<proteinExistence type="predicted"/>
<evidence type="ECO:0000313" key="2">
    <source>
        <dbReference type="Proteomes" id="UP001224674"/>
    </source>
</evidence>
<dbReference type="Gene3D" id="3.40.50.720">
    <property type="entry name" value="NAD(P)-binding Rossmann-like Domain"/>
    <property type="match status" value="1"/>
</dbReference>
<reference evidence="1 2" key="1">
    <citation type="submission" date="2023-03" db="EMBL/GenBank/DDBJ databases">
        <title>Complete genome sequences of several Auritidibacter ignavus strains isolated from ear infections.</title>
        <authorList>
            <person name="Baehr T."/>
            <person name="Baumhoegger A.M."/>
        </authorList>
    </citation>
    <scope>NUCLEOTIDE SEQUENCE [LARGE SCALE GENOMIC DNA]</scope>
    <source>
        <strain evidence="1 2">BABAE-6</strain>
    </source>
</reference>
<protein>
    <submittedName>
        <fullName evidence="1">Uncharacterized protein</fullName>
    </submittedName>
</protein>
<dbReference type="AlphaFoldDB" id="A0AAJ6AKP5"/>
<name>A0AAJ6AKP5_9MICC</name>
<dbReference type="Proteomes" id="UP001224674">
    <property type="component" value="Chromosome"/>
</dbReference>
<dbReference type="Gene3D" id="3.90.25.10">
    <property type="entry name" value="UDP-galactose 4-epimerase, domain 1"/>
    <property type="match status" value="1"/>
</dbReference>
<gene>
    <name evidence="1" type="ORF">QDX21_10205</name>
</gene>
<dbReference type="RefSeq" id="WP_110099038.1">
    <property type="nucleotide sequence ID" value="NZ_CP122562.1"/>
</dbReference>